<dbReference type="InterPro" id="IPR035965">
    <property type="entry name" value="PAS-like_dom_sf"/>
</dbReference>
<dbReference type="STRING" id="1714016.BA724_13745"/>
<dbReference type="Gene3D" id="3.40.50.300">
    <property type="entry name" value="P-loop containing nucleotide triphosphate hydrolases"/>
    <property type="match status" value="1"/>
</dbReference>
<dbReference type="Pfam" id="PF25601">
    <property type="entry name" value="AAA_lid_14"/>
    <property type="match status" value="1"/>
</dbReference>
<dbReference type="NCBIfam" id="TIGR00229">
    <property type="entry name" value="sensory_box"/>
    <property type="match status" value="1"/>
</dbReference>
<evidence type="ECO:0000256" key="1">
    <source>
        <dbReference type="ARBA" id="ARBA00022741"/>
    </source>
</evidence>
<dbReference type="CDD" id="cd00130">
    <property type="entry name" value="PAS"/>
    <property type="match status" value="1"/>
</dbReference>
<dbReference type="RefSeq" id="WP_069939916.1">
    <property type="nucleotide sequence ID" value="NZ_MAMP01000025.1"/>
</dbReference>
<dbReference type="FunFam" id="3.40.50.300:FF:000006">
    <property type="entry name" value="DNA-binding transcriptional regulator NtrC"/>
    <property type="match status" value="1"/>
</dbReference>
<organism evidence="9 10">
    <name type="scientific">Domibacillus iocasae</name>
    <dbReference type="NCBI Taxonomy" id="1714016"/>
    <lineage>
        <taxon>Bacteria</taxon>
        <taxon>Bacillati</taxon>
        <taxon>Bacillota</taxon>
        <taxon>Bacilli</taxon>
        <taxon>Bacillales</taxon>
        <taxon>Bacillaceae</taxon>
        <taxon>Domibacillus</taxon>
    </lineage>
</organism>
<dbReference type="Pfam" id="PF18024">
    <property type="entry name" value="HTH_50"/>
    <property type="match status" value="1"/>
</dbReference>
<dbReference type="PROSITE" id="PS50112">
    <property type="entry name" value="PAS"/>
    <property type="match status" value="1"/>
</dbReference>
<dbReference type="InterPro" id="IPR002078">
    <property type="entry name" value="Sigma_54_int"/>
</dbReference>
<evidence type="ECO:0000256" key="6">
    <source>
        <dbReference type="ARBA" id="ARBA00029500"/>
    </source>
</evidence>
<evidence type="ECO:0000259" key="7">
    <source>
        <dbReference type="PROSITE" id="PS50045"/>
    </source>
</evidence>
<dbReference type="InterPro" id="IPR000014">
    <property type="entry name" value="PAS"/>
</dbReference>
<dbReference type="InterPro" id="IPR027417">
    <property type="entry name" value="P-loop_NTPase"/>
</dbReference>
<proteinExistence type="predicted"/>
<dbReference type="PROSITE" id="PS00675">
    <property type="entry name" value="SIGMA54_INTERACT_1"/>
    <property type="match status" value="1"/>
</dbReference>
<protein>
    <recommendedName>
        <fullName evidence="6">HTH-type transcriptional regulatory protein TyrR</fullName>
    </recommendedName>
</protein>
<dbReference type="PANTHER" id="PTHR32071">
    <property type="entry name" value="TRANSCRIPTIONAL REGULATORY PROTEIN"/>
    <property type="match status" value="1"/>
</dbReference>
<gene>
    <name evidence="9" type="ORF">BA724_13745</name>
</gene>
<dbReference type="SUPFAM" id="SSF52540">
    <property type="entry name" value="P-loop containing nucleoside triphosphate hydrolases"/>
    <property type="match status" value="1"/>
</dbReference>
<keyword evidence="5" id="KW-0804">Transcription</keyword>
<evidence type="ECO:0000313" key="9">
    <source>
        <dbReference type="EMBL" id="OES43479.1"/>
    </source>
</evidence>
<keyword evidence="1" id="KW-0547">Nucleotide-binding</keyword>
<dbReference type="InterPro" id="IPR009057">
    <property type="entry name" value="Homeodomain-like_sf"/>
</dbReference>
<feature type="domain" description="PAS" evidence="8">
    <location>
        <begin position="4"/>
        <end position="56"/>
    </location>
</feature>
<dbReference type="PROSITE" id="PS00688">
    <property type="entry name" value="SIGMA54_INTERACT_3"/>
    <property type="match status" value="1"/>
</dbReference>
<dbReference type="CDD" id="cd00009">
    <property type="entry name" value="AAA"/>
    <property type="match status" value="1"/>
</dbReference>
<keyword evidence="3" id="KW-0067">ATP-binding</keyword>
<dbReference type="Pfam" id="PF00158">
    <property type="entry name" value="Sigma54_activat"/>
    <property type="match status" value="1"/>
</dbReference>
<evidence type="ECO:0000313" key="10">
    <source>
        <dbReference type="Proteomes" id="UP000095658"/>
    </source>
</evidence>
<dbReference type="GO" id="GO:0005524">
    <property type="term" value="F:ATP binding"/>
    <property type="evidence" value="ECO:0007669"/>
    <property type="project" value="UniProtKB-KW"/>
</dbReference>
<dbReference type="GO" id="GO:0006355">
    <property type="term" value="P:regulation of DNA-templated transcription"/>
    <property type="evidence" value="ECO:0007669"/>
    <property type="project" value="InterPro"/>
</dbReference>
<dbReference type="Pfam" id="PF08448">
    <property type="entry name" value="PAS_4"/>
    <property type="match status" value="1"/>
</dbReference>
<dbReference type="SUPFAM" id="SSF55785">
    <property type="entry name" value="PYP-like sensor domain (PAS domain)"/>
    <property type="match status" value="1"/>
</dbReference>
<dbReference type="PROSITE" id="PS50045">
    <property type="entry name" value="SIGMA54_INTERACT_4"/>
    <property type="match status" value="1"/>
</dbReference>
<dbReference type="Gene3D" id="1.10.10.60">
    <property type="entry name" value="Homeodomain-like"/>
    <property type="match status" value="1"/>
</dbReference>
<evidence type="ECO:0000256" key="3">
    <source>
        <dbReference type="ARBA" id="ARBA00022840"/>
    </source>
</evidence>
<dbReference type="EMBL" id="MAMP01000025">
    <property type="protein sequence ID" value="OES43479.1"/>
    <property type="molecule type" value="Genomic_DNA"/>
</dbReference>
<dbReference type="PRINTS" id="PR01590">
    <property type="entry name" value="HTHFIS"/>
</dbReference>
<keyword evidence="4" id="KW-0805">Transcription regulation</keyword>
<evidence type="ECO:0000256" key="2">
    <source>
        <dbReference type="ARBA" id="ARBA00022797"/>
    </source>
</evidence>
<evidence type="ECO:0000256" key="5">
    <source>
        <dbReference type="ARBA" id="ARBA00023163"/>
    </source>
</evidence>
<keyword evidence="10" id="KW-1185">Reference proteome</keyword>
<evidence type="ECO:0000259" key="8">
    <source>
        <dbReference type="PROSITE" id="PS50112"/>
    </source>
</evidence>
<name>A0A1E7DKB2_9BACI</name>
<dbReference type="SMART" id="SM00382">
    <property type="entry name" value="AAA"/>
    <property type="match status" value="1"/>
</dbReference>
<comment type="caution">
    <text evidence="9">The sequence shown here is derived from an EMBL/GenBank/DDBJ whole genome shotgun (WGS) entry which is preliminary data.</text>
</comment>
<feature type="domain" description="Sigma-54 factor interaction" evidence="7">
    <location>
        <begin position="148"/>
        <end position="378"/>
    </location>
</feature>
<dbReference type="InterPro" id="IPR030828">
    <property type="entry name" value="HTH_TyrR"/>
</dbReference>
<sequence length="474" mass="54010">MIPDLELYRMIVENFQDGILVIDNNGRIILANQAMVKLSSLPIEAYTGKTMQDIVERGLFQKPSVTLKALKEKRTITDFQQYENGVDVLVTAIPMFDENKQLVRMLSITHDISELITMKKKVEEIEKLSAKYYTELLTLRQHHAKRGIITANRKMKEIIELIHHIGQTDSIVLLLGESGVGKDVLAREIHETSRRKDSGAFIKVNCGAIPKDLLESEFFGYDTGAFTGAKKQGKPGLFELADQGTLFLDEIGELPLHLQAKLLRVLQDQQFTRVGGTKLIQVDARIITATNRDLESMVVRGEFREDLYYRLNVIPIHIPPLRKRKDDIPLLIGHFLQHFNEEYTKNKSLSTAASDILYDYHWPGNIRELSNIIERLVLTIKNDVIEPQELPVSKQHSDVRLSELLKNKHNGINLFDSVEKNLIESIIEREGTIRKAAKILGVSHTTLIRKMKKHDLKVSEICKINKVLKGSEAR</sequence>
<dbReference type="Gene3D" id="1.10.8.60">
    <property type="match status" value="1"/>
</dbReference>
<dbReference type="PANTHER" id="PTHR32071:SF57">
    <property type="entry name" value="C4-DICARBOXYLATE TRANSPORT TRANSCRIPTIONAL REGULATORY PROTEIN DCTD"/>
    <property type="match status" value="1"/>
</dbReference>
<dbReference type="SUPFAM" id="SSF46689">
    <property type="entry name" value="Homeodomain-like"/>
    <property type="match status" value="1"/>
</dbReference>
<keyword evidence="2" id="KW-0058">Aromatic hydrocarbons catabolism</keyword>
<evidence type="ECO:0000256" key="4">
    <source>
        <dbReference type="ARBA" id="ARBA00023015"/>
    </source>
</evidence>
<dbReference type="SMART" id="SM00091">
    <property type="entry name" value="PAS"/>
    <property type="match status" value="1"/>
</dbReference>
<dbReference type="AlphaFoldDB" id="A0A1E7DKB2"/>
<dbReference type="GO" id="GO:0043565">
    <property type="term" value="F:sequence-specific DNA binding"/>
    <property type="evidence" value="ECO:0007669"/>
    <property type="project" value="InterPro"/>
</dbReference>
<dbReference type="InterPro" id="IPR013656">
    <property type="entry name" value="PAS_4"/>
</dbReference>
<reference evidence="9 10" key="1">
    <citation type="submission" date="2016-06" db="EMBL/GenBank/DDBJ databases">
        <title>Domibacillus iocasae genome sequencing.</title>
        <authorList>
            <person name="Verma A."/>
            <person name="Pal Y."/>
            <person name="Ojha A.K."/>
            <person name="Krishnamurthi S."/>
        </authorList>
    </citation>
    <scope>NUCLEOTIDE SEQUENCE [LARGE SCALE GENOMIC DNA]</scope>
    <source>
        <strain evidence="9 10">DSM 29979</strain>
    </source>
</reference>
<accession>A0A1E7DKB2</accession>
<dbReference type="Gene3D" id="3.30.450.20">
    <property type="entry name" value="PAS domain"/>
    <property type="match status" value="1"/>
</dbReference>
<dbReference type="Proteomes" id="UP000095658">
    <property type="component" value="Unassembled WGS sequence"/>
</dbReference>
<dbReference type="InterPro" id="IPR025944">
    <property type="entry name" value="Sigma_54_int_dom_CS"/>
</dbReference>
<dbReference type="InterPro" id="IPR003593">
    <property type="entry name" value="AAA+_ATPase"/>
</dbReference>
<dbReference type="InterPro" id="IPR058031">
    <property type="entry name" value="AAA_lid_NorR"/>
</dbReference>
<dbReference type="InterPro" id="IPR002197">
    <property type="entry name" value="HTH_Fis"/>
</dbReference>
<dbReference type="InterPro" id="IPR025662">
    <property type="entry name" value="Sigma_54_int_dom_ATP-bd_1"/>
</dbReference>